<gene>
    <name evidence="4" type="primary">virB11</name>
    <name evidence="4" type="ORF">EAH82_04620</name>
</gene>
<dbReference type="AlphaFoldDB" id="A0A502DZ23"/>
<organism evidence="4 5">
    <name type="scientific">Variovorax guangxiensis</name>
    <dbReference type="NCBI Taxonomy" id="1775474"/>
    <lineage>
        <taxon>Bacteria</taxon>
        <taxon>Pseudomonadati</taxon>
        <taxon>Pseudomonadota</taxon>
        <taxon>Betaproteobacteria</taxon>
        <taxon>Burkholderiales</taxon>
        <taxon>Comamonadaceae</taxon>
        <taxon>Variovorax</taxon>
    </lineage>
</organism>
<keyword evidence="2" id="KW-0067">ATP-binding</keyword>
<dbReference type="Pfam" id="PF00437">
    <property type="entry name" value="T2SSE"/>
    <property type="match status" value="1"/>
</dbReference>
<sequence>MHEDLRENGALRQWLTPFRAWLGDPDVTEVCVNRPLEVFVENGVGWTRHDCPALTQDYCQKLARLIATASHQKIDTSAPVLSSSLPDQERVQVVLPPACDSGQISITIRKPSVREVALEVFEKNGVFHDTAWHRPQLSAEQVAMTQLLDVDRRLVGMIDRRDWPGFLRAATRANKNIVIAGKTGSGKTTLGKSIAKEIALDERIITIEDTREILLPRHLNQINLIYSKDSQGMAHVTAKQLLQSCLRMKPDRILLAEIRGEEAYEYLVNVGSGHPGSITTVHAGSYREAFEMLMLRVKESPEGRSLDRKDILYLLRCNVDVIVQLHVIERRRVVTGVYFDPWFKASDTFAQ</sequence>
<comment type="function">
    <text evidence="2">Part of the Type IV secretion system.</text>
</comment>
<comment type="subcellular location">
    <subcellularLocation>
        <location evidence="2">Cell inner membrane</location>
        <topology evidence="2">Peripheral membrane protein</topology>
        <orientation evidence="2">Cytoplasmic side</orientation>
    </subcellularLocation>
</comment>
<dbReference type="RefSeq" id="WP_140839018.1">
    <property type="nucleotide sequence ID" value="NZ_RCZI01000001.1"/>
</dbReference>
<keyword evidence="2" id="KW-0547">Nucleotide-binding</keyword>
<dbReference type="GO" id="GO:0044097">
    <property type="term" value="P:secretion by the type IV secretion system"/>
    <property type="evidence" value="ECO:0007669"/>
    <property type="project" value="InterPro"/>
</dbReference>
<dbReference type="GO" id="GO:0043684">
    <property type="term" value="C:type IV secretion system complex"/>
    <property type="evidence" value="ECO:0007669"/>
    <property type="project" value="UniProtKB-UniRule"/>
</dbReference>
<comment type="caution">
    <text evidence="4">The sequence shown here is derived from an EMBL/GenBank/DDBJ whole genome shotgun (WGS) entry which is preliminary data.</text>
</comment>
<evidence type="ECO:0000256" key="1">
    <source>
        <dbReference type="ARBA" id="ARBA00006611"/>
    </source>
</evidence>
<dbReference type="SUPFAM" id="SSF52540">
    <property type="entry name" value="P-loop containing nucleoside triphosphate hydrolases"/>
    <property type="match status" value="1"/>
</dbReference>
<dbReference type="NCBIfam" id="TIGR02788">
    <property type="entry name" value="VirB11"/>
    <property type="match status" value="1"/>
</dbReference>
<evidence type="ECO:0000313" key="4">
    <source>
        <dbReference type="EMBL" id="TPG30755.1"/>
    </source>
</evidence>
<protein>
    <recommendedName>
        <fullName evidence="2">Type IV secretion system protein</fullName>
    </recommendedName>
</protein>
<dbReference type="Gene3D" id="3.30.450.90">
    <property type="match status" value="1"/>
</dbReference>
<name>A0A502DZ23_9BURK</name>
<dbReference type="InterPro" id="IPR014155">
    <property type="entry name" value="VirB11"/>
</dbReference>
<evidence type="ECO:0000313" key="5">
    <source>
        <dbReference type="Proteomes" id="UP000319212"/>
    </source>
</evidence>
<proteinExistence type="inferred from homology"/>
<dbReference type="InterPro" id="IPR050921">
    <property type="entry name" value="T4SS_GSP_E_ATPase"/>
</dbReference>
<dbReference type="PANTHER" id="PTHR30486">
    <property type="entry name" value="TWITCHING MOTILITY PROTEIN PILT"/>
    <property type="match status" value="1"/>
</dbReference>
<dbReference type="Gene3D" id="3.40.50.300">
    <property type="entry name" value="P-loop containing nucleotide triphosphate hydrolases"/>
    <property type="match status" value="1"/>
</dbReference>
<keyword evidence="2" id="KW-1003">Cell membrane</keyword>
<keyword evidence="2" id="KW-0997">Cell inner membrane</keyword>
<dbReference type="InterPro" id="IPR027417">
    <property type="entry name" value="P-loop_NTPase"/>
</dbReference>
<dbReference type="Proteomes" id="UP000319212">
    <property type="component" value="Unassembled WGS sequence"/>
</dbReference>
<dbReference type="GO" id="GO:0005524">
    <property type="term" value="F:ATP binding"/>
    <property type="evidence" value="ECO:0007669"/>
    <property type="project" value="UniProtKB-UniRule"/>
</dbReference>
<keyword evidence="2" id="KW-0472">Membrane</keyword>
<dbReference type="PANTHER" id="PTHR30486:SF6">
    <property type="entry name" value="TYPE IV PILUS RETRACTATION ATPASE PILT"/>
    <property type="match status" value="1"/>
</dbReference>
<dbReference type="GO" id="GO:0016887">
    <property type="term" value="F:ATP hydrolysis activity"/>
    <property type="evidence" value="ECO:0007669"/>
    <property type="project" value="InterPro"/>
</dbReference>
<reference evidence="4 5" key="1">
    <citation type="journal article" date="2019" name="Environ. Microbiol.">
        <title>Species interactions and distinct microbial communities in high Arctic permafrost affected cryosols are associated with the CH4 and CO2 gas fluxes.</title>
        <authorList>
            <person name="Altshuler I."/>
            <person name="Hamel J."/>
            <person name="Turney S."/>
            <person name="Magnuson E."/>
            <person name="Levesque R."/>
            <person name="Greer C."/>
            <person name="Whyte L.G."/>
        </authorList>
    </citation>
    <scope>NUCLEOTIDE SEQUENCE [LARGE SCALE GENOMIC DNA]</scope>
    <source>
        <strain evidence="4 5">S06.C</strain>
    </source>
</reference>
<dbReference type="OrthoDB" id="9810761at2"/>
<dbReference type="GO" id="GO:0005886">
    <property type="term" value="C:plasma membrane"/>
    <property type="evidence" value="ECO:0007669"/>
    <property type="project" value="UniProtKB-SubCell"/>
</dbReference>
<dbReference type="CDD" id="cd01130">
    <property type="entry name" value="VirB11-like_ATPase"/>
    <property type="match status" value="1"/>
</dbReference>
<evidence type="ECO:0000256" key="2">
    <source>
        <dbReference type="RuleBase" id="RU366071"/>
    </source>
</evidence>
<evidence type="ECO:0000259" key="3">
    <source>
        <dbReference type="Pfam" id="PF00437"/>
    </source>
</evidence>
<comment type="similarity">
    <text evidence="1 2">Belongs to the GSP E family.</text>
</comment>
<dbReference type="EMBL" id="RCZI01000001">
    <property type="protein sequence ID" value="TPG30755.1"/>
    <property type="molecule type" value="Genomic_DNA"/>
</dbReference>
<dbReference type="InterPro" id="IPR001482">
    <property type="entry name" value="T2SS/T4SS_dom"/>
</dbReference>
<accession>A0A502DZ23</accession>
<feature type="domain" description="Bacterial type II secretion system protein E" evidence="3">
    <location>
        <begin position="161"/>
        <end position="292"/>
    </location>
</feature>